<dbReference type="SUPFAM" id="SSF57903">
    <property type="entry name" value="FYVE/PHD zinc finger"/>
    <property type="match status" value="1"/>
</dbReference>
<feature type="compositionally biased region" description="Low complexity" evidence="1">
    <location>
        <begin position="191"/>
        <end position="202"/>
    </location>
</feature>
<dbReference type="EMBL" id="CAVLEF010000240">
    <property type="protein sequence ID" value="CAK1553830.1"/>
    <property type="molecule type" value="Genomic_DNA"/>
</dbReference>
<feature type="compositionally biased region" description="Polar residues" evidence="1">
    <location>
        <begin position="203"/>
        <end position="213"/>
    </location>
</feature>
<protein>
    <recommendedName>
        <fullName evidence="4">Zinc finger PHD-type domain-containing protein</fullName>
    </recommendedName>
</protein>
<dbReference type="Proteomes" id="UP001497472">
    <property type="component" value="Unassembled WGS sequence"/>
</dbReference>
<evidence type="ECO:0000313" key="3">
    <source>
        <dbReference type="Proteomes" id="UP001497472"/>
    </source>
</evidence>
<gene>
    <name evidence="2" type="ORF">LNINA_LOCUS12798</name>
</gene>
<sequence>MKKNCLKDLLTSLPPELDSNKRIVSPSILSQTQAGPSTFNDSQPETSIINEIRPGSFTLNDPQPGTSTIKDTRHGSSNSAYILITPEVVRPFPKALPRKPTGKQRKAKTTIITETPEKERLLLENMMDILKKKAPKTEKQNLKHVKQIFKSNFADQESIKSKRNEKAKKKMNITKNVTISQKKKKAARKIANSSNNSDASSNIVTDSDSINDISENEKDTPRLRKRTITKNKTGDDDQCNVCKKTYLESTEDWYQCKLCTKWAHETCGIKGTFNYFCSLCH</sequence>
<dbReference type="CDD" id="cd15517">
    <property type="entry name" value="PHD_TCF19_like"/>
    <property type="match status" value="1"/>
</dbReference>
<organism evidence="2 3">
    <name type="scientific">Leptosia nina</name>
    <dbReference type="NCBI Taxonomy" id="320188"/>
    <lineage>
        <taxon>Eukaryota</taxon>
        <taxon>Metazoa</taxon>
        <taxon>Ecdysozoa</taxon>
        <taxon>Arthropoda</taxon>
        <taxon>Hexapoda</taxon>
        <taxon>Insecta</taxon>
        <taxon>Pterygota</taxon>
        <taxon>Neoptera</taxon>
        <taxon>Endopterygota</taxon>
        <taxon>Lepidoptera</taxon>
        <taxon>Glossata</taxon>
        <taxon>Ditrysia</taxon>
        <taxon>Papilionoidea</taxon>
        <taxon>Pieridae</taxon>
        <taxon>Pierinae</taxon>
        <taxon>Leptosia</taxon>
    </lineage>
</organism>
<feature type="region of interest" description="Disordered" evidence="1">
    <location>
        <begin position="180"/>
        <end position="230"/>
    </location>
</feature>
<dbReference type="InterPro" id="IPR011011">
    <property type="entry name" value="Znf_FYVE_PHD"/>
</dbReference>
<accession>A0AAV1JYC8</accession>
<evidence type="ECO:0000256" key="1">
    <source>
        <dbReference type="SAM" id="MobiDB-lite"/>
    </source>
</evidence>
<reference evidence="2 3" key="1">
    <citation type="submission" date="2023-11" db="EMBL/GenBank/DDBJ databases">
        <authorList>
            <person name="Okamura Y."/>
        </authorList>
    </citation>
    <scope>NUCLEOTIDE SEQUENCE [LARGE SCALE GENOMIC DNA]</scope>
</reference>
<evidence type="ECO:0000313" key="2">
    <source>
        <dbReference type="EMBL" id="CAK1553830.1"/>
    </source>
</evidence>
<evidence type="ECO:0008006" key="4">
    <source>
        <dbReference type="Google" id="ProtNLM"/>
    </source>
</evidence>
<dbReference type="AlphaFoldDB" id="A0AAV1JYC8"/>
<comment type="caution">
    <text evidence="2">The sequence shown here is derived from an EMBL/GenBank/DDBJ whole genome shotgun (WGS) entry which is preliminary data.</text>
</comment>
<name>A0AAV1JYC8_9NEOP</name>
<keyword evidence="3" id="KW-1185">Reference proteome</keyword>
<proteinExistence type="predicted"/>